<keyword evidence="3" id="KW-1185">Reference proteome</keyword>
<dbReference type="GO" id="GO:0004519">
    <property type="term" value="F:endonuclease activity"/>
    <property type="evidence" value="ECO:0007669"/>
    <property type="project" value="InterPro"/>
</dbReference>
<proteinExistence type="predicted"/>
<dbReference type="InterPro" id="IPR025938">
    <property type="entry name" value="RRXRR_dom"/>
</dbReference>
<dbReference type="CDD" id="cd00085">
    <property type="entry name" value="HNHc"/>
    <property type="match status" value="1"/>
</dbReference>
<feature type="domain" description="HNH nuclease" evidence="1">
    <location>
        <begin position="179"/>
        <end position="234"/>
    </location>
</feature>
<protein>
    <submittedName>
        <fullName evidence="2">Paclitaxel/taxanoid biosynthesis susceptibility protein TS1</fullName>
    </submittedName>
</protein>
<dbReference type="EMBL" id="AAWS01000006">
    <property type="protein sequence ID" value="EAY30426.1"/>
    <property type="molecule type" value="Genomic_DNA"/>
</dbReference>
<dbReference type="eggNOG" id="COG1403">
    <property type="taxonomic scope" value="Bacteria"/>
</dbReference>
<evidence type="ECO:0000313" key="3">
    <source>
        <dbReference type="Proteomes" id="UP000004095"/>
    </source>
</evidence>
<name>A1ZG09_MICM2</name>
<dbReference type="Gene3D" id="1.10.30.50">
    <property type="match status" value="1"/>
</dbReference>
<comment type="caution">
    <text evidence="2">The sequence shown here is derived from an EMBL/GenBank/DDBJ whole genome shotgun (WGS) entry which is preliminary data.</text>
</comment>
<dbReference type="GO" id="GO:0008270">
    <property type="term" value="F:zinc ion binding"/>
    <property type="evidence" value="ECO:0007669"/>
    <property type="project" value="InterPro"/>
</dbReference>
<dbReference type="Pfam" id="PF14239">
    <property type="entry name" value="RRXRR"/>
    <property type="match status" value="1"/>
</dbReference>
<sequence length="453" mass="51691">MVYVKSKNGKALMPTANAKARKLLRYKKAFVVKYAPFTIQLKYDSTEYVQQCTLGVDLGYANVGFSVVTDSKELISGELKLLRGQKDRLLEKSQYRRIRRQRLRYRKPRFDNRKSSKPILAPSIQHKLDSQIRLVEQVQDCLPVSGVVLEVANFDIQKIKNPDIEGKQYQKGEQEGFWNIREYVLHRDKHSCQNPDCKNKYKGKILQVHHIVFKSMGGGDTPNNLITLCTKCHTSANHKKGGFLWDWCKNGKKVSTSIGATFMSTVKWMIYQKCKDITNTSITFGYITKSGRVKNNIEKSHANDAFIIAGGTSRHKRSVYTYNIEQNRLSNRSLSKFYDKKVVDIRTGGIVKGAMLDCGRRTRNKSLNGENLRVFRDATVSKGRVAIRKGKSAYQPNDKVIFEGEKFTVKGTHNKNSRVILKEINKSVALKKVTPFSFKKSTTWNVQPKITAS</sequence>
<dbReference type="AlphaFoldDB" id="A1ZG09"/>
<dbReference type="GO" id="GO:0003676">
    <property type="term" value="F:nucleic acid binding"/>
    <property type="evidence" value="ECO:0007669"/>
    <property type="project" value="InterPro"/>
</dbReference>
<organism evidence="2 3">
    <name type="scientific">Microscilla marina ATCC 23134</name>
    <dbReference type="NCBI Taxonomy" id="313606"/>
    <lineage>
        <taxon>Bacteria</taxon>
        <taxon>Pseudomonadati</taxon>
        <taxon>Bacteroidota</taxon>
        <taxon>Cytophagia</taxon>
        <taxon>Cytophagales</taxon>
        <taxon>Microscillaceae</taxon>
        <taxon>Microscilla</taxon>
    </lineage>
</organism>
<evidence type="ECO:0000313" key="2">
    <source>
        <dbReference type="EMBL" id="EAY30426.1"/>
    </source>
</evidence>
<accession>A1ZG09</accession>
<dbReference type="InterPro" id="IPR002711">
    <property type="entry name" value="HNH"/>
</dbReference>
<dbReference type="Pfam" id="PF01844">
    <property type="entry name" value="HNH"/>
    <property type="match status" value="1"/>
</dbReference>
<dbReference type="InterPro" id="IPR003615">
    <property type="entry name" value="HNH_nuc"/>
</dbReference>
<gene>
    <name evidence="2" type="ORF">M23134_03062</name>
</gene>
<evidence type="ECO:0000259" key="1">
    <source>
        <dbReference type="SMART" id="SM00507"/>
    </source>
</evidence>
<dbReference type="SMART" id="SM00507">
    <property type="entry name" value="HNHc"/>
    <property type="match status" value="1"/>
</dbReference>
<reference evidence="2 3" key="1">
    <citation type="submission" date="2007-01" db="EMBL/GenBank/DDBJ databases">
        <authorList>
            <person name="Haygood M."/>
            <person name="Podell S."/>
            <person name="Anderson C."/>
            <person name="Hopkinson B."/>
            <person name="Roe K."/>
            <person name="Barbeau K."/>
            <person name="Gaasterland T."/>
            <person name="Ferriera S."/>
            <person name="Johnson J."/>
            <person name="Kravitz S."/>
            <person name="Beeson K."/>
            <person name="Sutton G."/>
            <person name="Rogers Y.-H."/>
            <person name="Friedman R."/>
            <person name="Frazier M."/>
            <person name="Venter J.C."/>
        </authorList>
    </citation>
    <scope>NUCLEOTIDE SEQUENCE [LARGE SCALE GENOMIC DNA]</scope>
    <source>
        <strain evidence="2 3">ATCC 23134</strain>
    </source>
</reference>
<dbReference type="OrthoDB" id="963483at2"/>
<dbReference type="Proteomes" id="UP000004095">
    <property type="component" value="Unassembled WGS sequence"/>
</dbReference>
<dbReference type="RefSeq" id="WP_002694652.1">
    <property type="nucleotide sequence ID" value="NZ_AAWS01000006.1"/>
</dbReference>
<dbReference type="InterPro" id="IPR047693">
    <property type="entry name" value="RNA-guided_IscB-like"/>
</dbReference>
<dbReference type="NCBIfam" id="NF040563">
    <property type="entry name" value="guided_IscB"/>
    <property type="match status" value="1"/>
</dbReference>